<dbReference type="EMBL" id="MBTA01000023">
    <property type="protein sequence ID" value="RKD16271.1"/>
    <property type="molecule type" value="Genomic_DNA"/>
</dbReference>
<dbReference type="Pfam" id="PF12729">
    <property type="entry name" value="4HB_MCP_1"/>
    <property type="match status" value="1"/>
</dbReference>
<keyword evidence="2" id="KW-0472">Membrane</keyword>
<feature type="coiled-coil region" evidence="1">
    <location>
        <begin position="109"/>
        <end position="136"/>
    </location>
</feature>
<evidence type="ECO:0000259" key="3">
    <source>
        <dbReference type="Pfam" id="PF12729"/>
    </source>
</evidence>
<sequence>MKWSLLFKEKMKAAIILVALMLAIIISNFFEKRLASRNDFTVSSIFEDRLQPSTDLYEMRTLNDQRLFILEEFLHANSATDRNRLNEKMELNHSQFDQLLARYQTTFLVAQERELLQQLQKNLRQFDNAFAQLSKAQSGTLALQNAKNNIYQTNTHLGKLNKLQSQIGKQLLAQYKKDTYYSSFLNTFQILLSVCIGFIILKMVSNSSLLNKFDKKINLN</sequence>
<dbReference type="AlphaFoldDB" id="A0A419S601"/>
<proteinExistence type="predicted"/>
<feature type="transmembrane region" description="Helical" evidence="2">
    <location>
        <begin position="12"/>
        <end position="30"/>
    </location>
</feature>
<reference evidence="4 5" key="1">
    <citation type="submission" date="2016-07" db="EMBL/GenBank/DDBJ databases">
        <title>Genome of Pelobium manganitolerans.</title>
        <authorList>
            <person name="Wu S."/>
            <person name="Wang G."/>
        </authorList>
    </citation>
    <scope>NUCLEOTIDE SEQUENCE [LARGE SCALE GENOMIC DNA]</scope>
    <source>
        <strain evidence="4 5">YS-25</strain>
    </source>
</reference>
<evidence type="ECO:0000313" key="4">
    <source>
        <dbReference type="EMBL" id="RKD16271.1"/>
    </source>
</evidence>
<dbReference type="OrthoDB" id="1438991at2"/>
<accession>A0A419S601</accession>
<keyword evidence="5" id="KW-1185">Reference proteome</keyword>
<feature type="domain" description="Chemotaxis methyl-accepting receptor HlyB-like 4HB MCP" evidence="3">
    <location>
        <begin position="9"/>
        <end position="176"/>
    </location>
</feature>
<keyword evidence="2" id="KW-1133">Transmembrane helix</keyword>
<organism evidence="4 5">
    <name type="scientific">Pelobium manganitolerans</name>
    <dbReference type="NCBI Taxonomy" id="1842495"/>
    <lineage>
        <taxon>Bacteria</taxon>
        <taxon>Pseudomonadati</taxon>
        <taxon>Bacteroidota</taxon>
        <taxon>Sphingobacteriia</taxon>
        <taxon>Sphingobacteriales</taxon>
        <taxon>Sphingobacteriaceae</taxon>
        <taxon>Pelobium</taxon>
    </lineage>
</organism>
<protein>
    <recommendedName>
        <fullName evidence="3">Chemotaxis methyl-accepting receptor HlyB-like 4HB MCP domain-containing protein</fullName>
    </recommendedName>
</protein>
<evidence type="ECO:0000313" key="5">
    <source>
        <dbReference type="Proteomes" id="UP000283433"/>
    </source>
</evidence>
<keyword evidence="2" id="KW-0812">Transmembrane</keyword>
<feature type="transmembrane region" description="Helical" evidence="2">
    <location>
        <begin position="179"/>
        <end position="201"/>
    </location>
</feature>
<comment type="caution">
    <text evidence="4">The sequence shown here is derived from an EMBL/GenBank/DDBJ whole genome shotgun (WGS) entry which is preliminary data.</text>
</comment>
<gene>
    <name evidence="4" type="ORF">BCY91_05210</name>
</gene>
<evidence type="ECO:0000256" key="1">
    <source>
        <dbReference type="SAM" id="Coils"/>
    </source>
</evidence>
<name>A0A419S601_9SPHI</name>
<dbReference type="RefSeq" id="WP_120181772.1">
    <property type="nucleotide sequence ID" value="NZ_CBINCU010000010.1"/>
</dbReference>
<dbReference type="InterPro" id="IPR024478">
    <property type="entry name" value="HlyB_4HB_MCP"/>
</dbReference>
<evidence type="ECO:0000256" key="2">
    <source>
        <dbReference type="SAM" id="Phobius"/>
    </source>
</evidence>
<keyword evidence="1" id="KW-0175">Coiled coil</keyword>
<dbReference type="Proteomes" id="UP000283433">
    <property type="component" value="Unassembled WGS sequence"/>
</dbReference>